<keyword evidence="2" id="KW-1185">Reference proteome</keyword>
<comment type="caution">
    <text evidence="1">The sequence shown here is derived from an EMBL/GenBank/DDBJ whole genome shotgun (WGS) entry which is preliminary data.</text>
</comment>
<proteinExistence type="predicted"/>
<organism evidence="1 2">
    <name type="scientific">Papaver atlanticum</name>
    <dbReference type="NCBI Taxonomy" id="357466"/>
    <lineage>
        <taxon>Eukaryota</taxon>
        <taxon>Viridiplantae</taxon>
        <taxon>Streptophyta</taxon>
        <taxon>Embryophyta</taxon>
        <taxon>Tracheophyta</taxon>
        <taxon>Spermatophyta</taxon>
        <taxon>Magnoliopsida</taxon>
        <taxon>Ranunculales</taxon>
        <taxon>Papaveraceae</taxon>
        <taxon>Papaveroideae</taxon>
        <taxon>Papaver</taxon>
    </lineage>
</organism>
<protein>
    <submittedName>
        <fullName evidence="1">Uncharacterized protein</fullName>
    </submittedName>
</protein>
<dbReference type="Proteomes" id="UP001202328">
    <property type="component" value="Unassembled WGS sequence"/>
</dbReference>
<sequence length="143" mass="16666">MPLPPIPTDKFNRKKVKCEYFGVCNEHLYFVEVHHSSATRFDILEMDIDYTCWTVKYHVDLQELTIAYPEMVRAHYDFSILLIEEDEVSSNLLISIPGKIISYDLKEMSFKKLHDFPSIPTGGARVTAPRYSAYRYYESLACV</sequence>
<gene>
    <name evidence="1" type="ORF">MKW98_022360</name>
</gene>
<name>A0AAD4SQM2_9MAGN</name>
<evidence type="ECO:0000313" key="2">
    <source>
        <dbReference type="Proteomes" id="UP001202328"/>
    </source>
</evidence>
<reference evidence="1" key="1">
    <citation type="submission" date="2022-04" db="EMBL/GenBank/DDBJ databases">
        <title>A functionally conserved STORR gene fusion in Papaver species that diverged 16.8 million years ago.</title>
        <authorList>
            <person name="Catania T."/>
        </authorList>
    </citation>
    <scope>NUCLEOTIDE SEQUENCE</scope>
    <source>
        <strain evidence="1">S-188037</strain>
    </source>
</reference>
<accession>A0AAD4SQM2</accession>
<dbReference type="EMBL" id="JAJJMB010009159">
    <property type="protein sequence ID" value="KAI3915402.1"/>
    <property type="molecule type" value="Genomic_DNA"/>
</dbReference>
<dbReference type="AlphaFoldDB" id="A0AAD4SQM2"/>
<evidence type="ECO:0000313" key="1">
    <source>
        <dbReference type="EMBL" id="KAI3915402.1"/>
    </source>
</evidence>